<keyword evidence="2" id="KW-0963">Cytoplasm</keyword>
<dbReference type="PANTHER" id="PTHR33347:SF31">
    <property type="entry name" value="PROTEIN SOB FIVE-LIKE 1"/>
    <property type="match status" value="1"/>
</dbReference>
<evidence type="ECO:0000256" key="7">
    <source>
        <dbReference type="SAM" id="MobiDB-lite"/>
    </source>
</evidence>
<evidence type="ECO:0000313" key="8">
    <source>
        <dbReference type="EMBL" id="KAL3501582.1"/>
    </source>
</evidence>
<feature type="compositionally biased region" description="Acidic residues" evidence="7">
    <location>
        <begin position="66"/>
        <end position="75"/>
    </location>
</feature>
<accession>A0ABD2Y212</accession>
<comment type="subcellular location">
    <subcellularLocation>
        <location evidence="1">Cytoplasm</location>
    </subcellularLocation>
</comment>
<evidence type="ECO:0000256" key="5">
    <source>
        <dbReference type="ARBA" id="ARBA00023242"/>
    </source>
</evidence>
<evidence type="ECO:0000256" key="6">
    <source>
        <dbReference type="ARBA" id="ARBA00024199"/>
    </source>
</evidence>
<evidence type="ECO:0000256" key="3">
    <source>
        <dbReference type="ARBA" id="ARBA00022712"/>
    </source>
</evidence>
<feature type="compositionally biased region" description="Basic and acidic residues" evidence="7">
    <location>
        <begin position="115"/>
        <end position="126"/>
    </location>
</feature>
<feature type="compositionally biased region" description="Polar residues" evidence="7">
    <location>
        <begin position="1"/>
        <end position="20"/>
    </location>
</feature>
<reference evidence="8 9" key="1">
    <citation type="submission" date="2024-11" db="EMBL/GenBank/DDBJ databases">
        <title>A near-complete genome assembly of Cinchona calisaya.</title>
        <authorList>
            <person name="Lian D.C."/>
            <person name="Zhao X.W."/>
            <person name="Wei L."/>
        </authorList>
    </citation>
    <scope>NUCLEOTIDE SEQUENCE [LARGE SCALE GENOMIC DNA]</scope>
    <source>
        <tissue evidence="8">Nenye</tissue>
    </source>
</reference>
<keyword evidence="5" id="KW-0539">Nucleus</keyword>
<gene>
    <name evidence="8" type="ORF">ACH5RR_036031</name>
</gene>
<comment type="similarity">
    <text evidence="6">Belongs to the SOFL plant protein family.</text>
</comment>
<sequence>MADSSENLGGTEECSSNESGWTMYIASPTHESNPDDDDDDDEDEDEDEDEDNAERKEYEDVHDEYGGEGESDDSMTSDASSGPSHQGGPRGTSRRSHDRHIFEHEGGKVKRSSSGKKDYKQDEKRPSAVKTKAAKEEQGHKGKSASGTVYSKGKPRKR</sequence>
<dbReference type="InterPro" id="IPR044670">
    <property type="entry name" value="SOFL"/>
</dbReference>
<organism evidence="8 9">
    <name type="scientific">Cinchona calisaya</name>
    <dbReference type="NCBI Taxonomy" id="153742"/>
    <lineage>
        <taxon>Eukaryota</taxon>
        <taxon>Viridiplantae</taxon>
        <taxon>Streptophyta</taxon>
        <taxon>Embryophyta</taxon>
        <taxon>Tracheophyta</taxon>
        <taxon>Spermatophyta</taxon>
        <taxon>Magnoliopsida</taxon>
        <taxon>eudicotyledons</taxon>
        <taxon>Gunneridae</taxon>
        <taxon>Pentapetalae</taxon>
        <taxon>asterids</taxon>
        <taxon>lamiids</taxon>
        <taxon>Gentianales</taxon>
        <taxon>Rubiaceae</taxon>
        <taxon>Cinchonoideae</taxon>
        <taxon>Cinchoneae</taxon>
        <taxon>Cinchona</taxon>
    </lineage>
</organism>
<dbReference type="GO" id="GO:0009736">
    <property type="term" value="P:cytokinin-activated signaling pathway"/>
    <property type="evidence" value="ECO:0007669"/>
    <property type="project" value="UniProtKB-KW"/>
</dbReference>
<protein>
    <submittedName>
        <fullName evidence="8">Uncharacterized protein</fullName>
    </submittedName>
</protein>
<dbReference type="GO" id="GO:0005737">
    <property type="term" value="C:cytoplasm"/>
    <property type="evidence" value="ECO:0007669"/>
    <property type="project" value="UniProtKB-SubCell"/>
</dbReference>
<dbReference type="PANTHER" id="PTHR33347">
    <property type="entry name" value="OSJNBA0091C07.3 PROTEIN"/>
    <property type="match status" value="1"/>
</dbReference>
<evidence type="ECO:0000256" key="1">
    <source>
        <dbReference type="ARBA" id="ARBA00004496"/>
    </source>
</evidence>
<dbReference type="Proteomes" id="UP001630127">
    <property type="component" value="Unassembled WGS sequence"/>
</dbReference>
<feature type="compositionally biased region" description="Basic and acidic residues" evidence="7">
    <location>
        <begin position="99"/>
        <end position="108"/>
    </location>
</feature>
<dbReference type="EMBL" id="JBJUIK010000015">
    <property type="protein sequence ID" value="KAL3501582.1"/>
    <property type="molecule type" value="Genomic_DNA"/>
</dbReference>
<feature type="region of interest" description="Disordered" evidence="7">
    <location>
        <begin position="1"/>
        <end position="158"/>
    </location>
</feature>
<evidence type="ECO:0000256" key="2">
    <source>
        <dbReference type="ARBA" id="ARBA00022490"/>
    </source>
</evidence>
<keyword evidence="9" id="KW-1185">Reference proteome</keyword>
<keyword evidence="4" id="KW-0932">Cytokinin signaling pathway</keyword>
<evidence type="ECO:0000313" key="9">
    <source>
        <dbReference type="Proteomes" id="UP001630127"/>
    </source>
</evidence>
<feature type="compositionally biased region" description="Basic and acidic residues" evidence="7">
    <location>
        <begin position="53"/>
        <end position="65"/>
    </location>
</feature>
<dbReference type="AlphaFoldDB" id="A0ABD2Y212"/>
<proteinExistence type="inferred from homology"/>
<keyword evidence="3" id="KW-0203">Cytokinin biosynthesis</keyword>
<evidence type="ECO:0000256" key="4">
    <source>
        <dbReference type="ARBA" id="ARBA00022864"/>
    </source>
</evidence>
<dbReference type="GO" id="GO:0009691">
    <property type="term" value="P:cytokinin biosynthetic process"/>
    <property type="evidence" value="ECO:0007669"/>
    <property type="project" value="UniProtKB-KW"/>
</dbReference>
<feature type="compositionally biased region" description="Acidic residues" evidence="7">
    <location>
        <begin position="34"/>
        <end position="52"/>
    </location>
</feature>
<name>A0ABD2Y212_9GENT</name>
<comment type="caution">
    <text evidence="8">The sequence shown here is derived from an EMBL/GenBank/DDBJ whole genome shotgun (WGS) entry which is preliminary data.</text>
</comment>